<protein>
    <submittedName>
        <fullName evidence="1">Uncharacterized protein</fullName>
    </submittedName>
</protein>
<gene>
    <name evidence="1" type="ORF">W911_08690</name>
</gene>
<dbReference type="EMBL" id="CP006912">
    <property type="protein sequence ID" value="AHB48453.1"/>
    <property type="molecule type" value="Genomic_DNA"/>
</dbReference>
<name>V5SD45_9HYPH</name>
<accession>V5SD45</accession>
<dbReference type="Proteomes" id="UP000018542">
    <property type="component" value="Chromosome"/>
</dbReference>
<dbReference type="HOGENOM" id="CLU_833682_0_0_5"/>
<reference evidence="1 2" key="1">
    <citation type="journal article" date="2014" name="Genome Announc.">
        <title>Complete Genome Sequence of Hyphomicrobium nitrativorans Strain NL23, a Denitrifying Bacterium Isolated from Biofilm of a Methanol-Fed Denitrification System Treating Seawater at the Montreal Biodome.</title>
        <authorList>
            <person name="Martineau C."/>
            <person name="Villeneuve C."/>
            <person name="Mauffrey F."/>
            <person name="Villemur R."/>
        </authorList>
    </citation>
    <scope>NUCLEOTIDE SEQUENCE [LARGE SCALE GENOMIC DNA]</scope>
    <source>
        <strain evidence="1">NL23</strain>
    </source>
</reference>
<proteinExistence type="predicted"/>
<dbReference type="STRING" id="1029756.W911_08690"/>
<keyword evidence="2" id="KW-1185">Reference proteome</keyword>
<dbReference type="KEGG" id="hni:W911_08690"/>
<evidence type="ECO:0000313" key="2">
    <source>
        <dbReference type="Proteomes" id="UP000018542"/>
    </source>
</evidence>
<organism evidence="1 2">
    <name type="scientific">Hyphomicrobium nitrativorans NL23</name>
    <dbReference type="NCBI Taxonomy" id="1029756"/>
    <lineage>
        <taxon>Bacteria</taxon>
        <taxon>Pseudomonadati</taxon>
        <taxon>Pseudomonadota</taxon>
        <taxon>Alphaproteobacteria</taxon>
        <taxon>Hyphomicrobiales</taxon>
        <taxon>Hyphomicrobiaceae</taxon>
        <taxon>Hyphomicrobium</taxon>
    </lineage>
</organism>
<dbReference type="AlphaFoldDB" id="V5SD45"/>
<evidence type="ECO:0000313" key="1">
    <source>
        <dbReference type="EMBL" id="AHB48453.1"/>
    </source>
</evidence>
<dbReference type="PATRIC" id="fig|1029756.8.peg.1816"/>
<sequence length="325" mass="35027">MCVVKSVSVEEFESRGSIKDGDVARLRAAFQDDPDIHEDEAETLLRLNRTCPVQAPSWGGFLGDLIGDYILNQSGPEGYITAEKSDWLISRLSTDGWIANRAELDLLVAILGKARWFPLSLATFALAQVAGAAIHGFGPLRSGQGQPPVPGTIGEQDIALIRTILNAFAGDSALALTRAEAEILIAIDEAVSARPVPPAWVDLFAKAMSNVLLAEQGYAVPPRSVALRPRVSAGQPLPLDRQVAAALGFLTHDYHLPSSEERALARLERQRIEIVTGERLVTDEQGWLSARLDAEEPRSPVAAAVAAHLRRERLIGATVRDGRAA</sequence>